<dbReference type="Proteomes" id="UP000807769">
    <property type="component" value="Unassembled WGS sequence"/>
</dbReference>
<organism evidence="1 2">
    <name type="scientific">Suillus subaureus</name>
    <dbReference type="NCBI Taxonomy" id="48587"/>
    <lineage>
        <taxon>Eukaryota</taxon>
        <taxon>Fungi</taxon>
        <taxon>Dikarya</taxon>
        <taxon>Basidiomycota</taxon>
        <taxon>Agaricomycotina</taxon>
        <taxon>Agaricomycetes</taxon>
        <taxon>Agaricomycetidae</taxon>
        <taxon>Boletales</taxon>
        <taxon>Suillineae</taxon>
        <taxon>Suillaceae</taxon>
        <taxon>Suillus</taxon>
    </lineage>
</organism>
<comment type="caution">
    <text evidence="1">The sequence shown here is derived from an EMBL/GenBank/DDBJ whole genome shotgun (WGS) entry which is preliminary data.</text>
</comment>
<gene>
    <name evidence="1" type="ORF">BJ212DRAFT_1041052</name>
</gene>
<dbReference type="GeneID" id="64622929"/>
<keyword evidence="2" id="KW-1185">Reference proteome</keyword>
<accession>A0A9P7DTC8</accession>
<reference evidence="1" key="1">
    <citation type="journal article" date="2020" name="New Phytol.">
        <title>Comparative genomics reveals dynamic genome evolution in host specialist ectomycorrhizal fungi.</title>
        <authorList>
            <person name="Lofgren L.A."/>
            <person name="Nguyen N.H."/>
            <person name="Vilgalys R."/>
            <person name="Ruytinx J."/>
            <person name="Liao H.L."/>
            <person name="Branco S."/>
            <person name="Kuo A."/>
            <person name="LaButti K."/>
            <person name="Lipzen A."/>
            <person name="Andreopoulos W."/>
            <person name="Pangilinan J."/>
            <person name="Riley R."/>
            <person name="Hundley H."/>
            <person name="Na H."/>
            <person name="Barry K."/>
            <person name="Grigoriev I.V."/>
            <person name="Stajich J.E."/>
            <person name="Kennedy P.G."/>
        </authorList>
    </citation>
    <scope>NUCLEOTIDE SEQUENCE</scope>
    <source>
        <strain evidence="1">MN1</strain>
    </source>
</reference>
<dbReference type="EMBL" id="JABBWG010000081">
    <property type="protein sequence ID" value="KAG1802356.1"/>
    <property type="molecule type" value="Genomic_DNA"/>
</dbReference>
<dbReference type="AlphaFoldDB" id="A0A9P7DTC8"/>
<dbReference type="RefSeq" id="XP_041186240.1">
    <property type="nucleotide sequence ID" value="XM_041328912.1"/>
</dbReference>
<protein>
    <submittedName>
        <fullName evidence="1">Uncharacterized protein</fullName>
    </submittedName>
</protein>
<evidence type="ECO:0000313" key="2">
    <source>
        <dbReference type="Proteomes" id="UP000807769"/>
    </source>
</evidence>
<proteinExistence type="predicted"/>
<name>A0A9P7DTC8_9AGAM</name>
<evidence type="ECO:0000313" key="1">
    <source>
        <dbReference type="EMBL" id="KAG1802356.1"/>
    </source>
</evidence>
<sequence>MKISSARAPILFLFPTHQCCCVLVIGVSAWPESFDMLWHQLLAFNFLRWSLLLQIREQLLLTLYRTTRRPPLFIHGLNYSNFSSTYSSKASLTFPKHTTFRHRPFLPRLSFDHL</sequence>